<dbReference type="OrthoDB" id="4741344at2"/>
<reference evidence="3 4" key="1">
    <citation type="submission" date="2015-01" db="EMBL/GenBank/DDBJ databases">
        <title>Genome sequence of Mycobacterium llatzerense and Mycobacterium immunogenum recovered from brain abscess.</title>
        <authorList>
            <person name="Greninger A.L."/>
            <person name="Langelier C."/>
            <person name="Cunningham G."/>
            <person name="Chiu C.Y."/>
            <person name="Miller S."/>
        </authorList>
    </citation>
    <scope>NUCLEOTIDE SEQUENCE [LARGE SCALE GENOMIC DNA]</scope>
    <source>
        <strain evidence="3 4">CLUC14</strain>
    </source>
</reference>
<keyword evidence="2" id="KW-1133">Transmembrane helix</keyword>
<evidence type="ECO:0000256" key="1">
    <source>
        <dbReference type="SAM" id="MobiDB-lite"/>
    </source>
</evidence>
<gene>
    <name evidence="3" type="ORF">TL10_28365</name>
</gene>
<organism evidence="3 4">
    <name type="scientific">Mycolicibacterium llatzerense</name>
    <dbReference type="NCBI Taxonomy" id="280871"/>
    <lineage>
        <taxon>Bacteria</taxon>
        <taxon>Bacillati</taxon>
        <taxon>Actinomycetota</taxon>
        <taxon>Actinomycetes</taxon>
        <taxon>Mycobacteriales</taxon>
        <taxon>Mycobacteriaceae</taxon>
        <taxon>Mycolicibacterium</taxon>
    </lineage>
</organism>
<feature type="region of interest" description="Disordered" evidence="1">
    <location>
        <begin position="1"/>
        <end position="24"/>
    </location>
</feature>
<dbReference type="PATRIC" id="fig|280871.6.peg.5885"/>
<dbReference type="Proteomes" id="UP000032221">
    <property type="component" value="Unassembled WGS sequence"/>
</dbReference>
<keyword evidence="2" id="KW-0812">Transmembrane</keyword>
<keyword evidence="2" id="KW-0472">Membrane</keyword>
<dbReference type="STRING" id="280871.TL10_28365"/>
<proteinExistence type="predicted"/>
<dbReference type="RefSeq" id="WP_043399107.1">
    <property type="nucleotide sequence ID" value="NZ_JXST01000069.1"/>
</dbReference>
<comment type="caution">
    <text evidence="3">The sequence shown here is derived from an EMBL/GenBank/DDBJ whole genome shotgun (WGS) entry which is preliminary data.</text>
</comment>
<feature type="transmembrane region" description="Helical" evidence="2">
    <location>
        <begin position="52"/>
        <end position="71"/>
    </location>
</feature>
<dbReference type="AlphaFoldDB" id="A0A0D1L5T2"/>
<feature type="transmembrane region" description="Helical" evidence="2">
    <location>
        <begin position="27"/>
        <end position="46"/>
    </location>
</feature>
<accession>A0A0D1L5T2</accession>
<feature type="compositionally biased region" description="Basic and acidic residues" evidence="1">
    <location>
        <begin position="1"/>
        <end position="17"/>
    </location>
</feature>
<dbReference type="EMBL" id="JXST01000069">
    <property type="protein sequence ID" value="KIU13702.1"/>
    <property type="molecule type" value="Genomic_DNA"/>
</dbReference>
<evidence type="ECO:0000256" key="2">
    <source>
        <dbReference type="SAM" id="Phobius"/>
    </source>
</evidence>
<keyword evidence="4" id="KW-1185">Reference proteome</keyword>
<protein>
    <recommendedName>
        <fullName evidence="5">UsfY protein</fullName>
    </recommendedName>
</protein>
<evidence type="ECO:0008006" key="5">
    <source>
        <dbReference type="Google" id="ProtNLM"/>
    </source>
</evidence>
<evidence type="ECO:0000313" key="4">
    <source>
        <dbReference type="Proteomes" id="UP000032221"/>
    </source>
</evidence>
<sequence>MKDPVDHARTTRPHAGESLKNGQNTPGLLAVAVAVVVLVVSLYFFATGQPMIGGTTLIIALALGFVGGWWLSMTHRRVRHRELEYLDTHPGVPRTPPTS</sequence>
<name>A0A0D1L5T2_9MYCO</name>
<evidence type="ECO:0000313" key="3">
    <source>
        <dbReference type="EMBL" id="KIU13702.1"/>
    </source>
</evidence>